<evidence type="ECO:0000256" key="5">
    <source>
        <dbReference type="ARBA" id="ARBA00022884"/>
    </source>
</evidence>
<accession>A0A4R3KA95</accession>
<dbReference type="GO" id="GO:0019843">
    <property type="term" value="F:rRNA binding"/>
    <property type="evidence" value="ECO:0007669"/>
    <property type="project" value="UniProtKB-UniRule"/>
</dbReference>
<proteinExistence type="inferred from homology"/>
<keyword evidence="7 10" id="KW-0687">Ribonucleoprotein</keyword>
<evidence type="ECO:0000259" key="12">
    <source>
        <dbReference type="SMART" id="SM00739"/>
    </source>
</evidence>
<dbReference type="InterPro" id="IPR005824">
    <property type="entry name" value="KOW"/>
</dbReference>
<dbReference type="InterPro" id="IPR003256">
    <property type="entry name" value="Ribosomal_uL24"/>
</dbReference>
<dbReference type="PANTHER" id="PTHR12903">
    <property type="entry name" value="MITOCHONDRIAL RIBOSOMAL PROTEIN L24"/>
    <property type="match status" value="1"/>
</dbReference>
<dbReference type="GO" id="GO:0003735">
    <property type="term" value="F:structural constituent of ribosome"/>
    <property type="evidence" value="ECO:0007669"/>
    <property type="project" value="InterPro"/>
</dbReference>
<evidence type="ECO:0000256" key="2">
    <source>
        <dbReference type="ARBA" id="ARBA00010618"/>
    </source>
</evidence>
<comment type="caution">
    <text evidence="13">The sequence shown here is derived from an EMBL/GenBank/DDBJ whole genome shotgun (WGS) entry which is preliminary data.</text>
</comment>
<evidence type="ECO:0000256" key="3">
    <source>
        <dbReference type="ARBA" id="ARBA00011838"/>
    </source>
</evidence>
<dbReference type="InterPro" id="IPR008991">
    <property type="entry name" value="Translation_prot_SH3-like_sf"/>
</dbReference>
<evidence type="ECO:0000256" key="8">
    <source>
        <dbReference type="ARBA" id="ARBA00035206"/>
    </source>
</evidence>
<organism evidence="13 14">
    <name type="scientific">Pectinatus cerevisiiphilus</name>
    <dbReference type="NCBI Taxonomy" id="86956"/>
    <lineage>
        <taxon>Bacteria</taxon>
        <taxon>Bacillati</taxon>
        <taxon>Bacillota</taxon>
        <taxon>Negativicutes</taxon>
        <taxon>Selenomonadales</taxon>
        <taxon>Selenomonadaceae</taxon>
        <taxon>Pectinatus</taxon>
    </lineage>
</organism>
<sequence length="110" mass="12058">MSQYKLKVKKGDTVLVLSGKDKGKQGKILQALPKKDKVVVEGINKVKRHTKPNQNVPKGGIIPKEAPMHASKVMIVCPACSKPTRIAKKLVDGKMVRVCKKCGELLDQTK</sequence>
<comment type="subunit">
    <text evidence="3 10">Part of the 50S ribosomal subunit.</text>
</comment>
<keyword evidence="4 10" id="KW-0699">rRNA-binding</keyword>
<dbReference type="RefSeq" id="WP_132548312.1">
    <property type="nucleotide sequence ID" value="NZ_SMAA01000005.1"/>
</dbReference>
<protein>
    <recommendedName>
        <fullName evidence="8 10">Large ribosomal subunit protein uL24</fullName>
    </recommendedName>
</protein>
<dbReference type="GO" id="GO:0006412">
    <property type="term" value="P:translation"/>
    <property type="evidence" value="ECO:0007669"/>
    <property type="project" value="UniProtKB-UniRule"/>
</dbReference>
<comment type="similarity">
    <text evidence="2 10 11">Belongs to the universal ribosomal protein uL24 family.</text>
</comment>
<dbReference type="NCBIfam" id="TIGR01079">
    <property type="entry name" value="rplX_bact"/>
    <property type="match status" value="1"/>
</dbReference>
<dbReference type="Pfam" id="PF00467">
    <property type="entry name" value="KOW"/>
    <property type="match status" value="1"/>
</dbReference>
<reference evidence="13 14" key="1">
    <citation type="submission" date="2019-03" db="EMBL/GenBank/DDBJ databases">
        <title>Genomic Encyclopedia of Type Strains, Phase IV (KMG-IV): sequencing the most valuable type-strain genomes for metagenomic binning, comparative biology and taxonomic classification.</title>
        <authorList>
            <person name="Goeker M."/>
        </authorList>
    </citation>
    <scope>NUCLEOTIDE SEQUENCE [LARGE SCALE GENOMIC DNA]</scope>
    <source>
        <strain evidence="13 14">DSM 20467</strain>
    </source>
</reference>
<dbReference type="OrthoDB" id="9807419at2"/>
<keyword evidence="6 10" id="KW-0689">Ribosomal protein</keyword>
<evidence type="ECO:0000256" key="7">
    <source>
        <dbReference type="ARBA" id="ARBA00023274"/>
    </source>
</evidence>
<evidence type="ECO:0000313" key="13">
    <source>
        <dbReference type="EMBL" id="TCS80004.1"/>
    </source>
</evidence>
<evidence type="ECO:0000256" key="10">
    <source>
        <dbReference type="HAMAP-Rule" id="MF_01326"/>
    </source>
</evidence>
<dbReference type="CDD" id="cd00065">
    <property type="entry name" value="FYVE_like_SF"/>
    <property type="match status" value="1"/>
</dbReference>
<dbReference type="InterPro" id="IPR014722">
    <property type="entry name" value="Rib_uL2_dom2"/>
</dbReference>
<dbReference type="EMBL" id="SMAA01000005">
    <property type="protein sequence ID" value="TCS80004.1"/>
    <property type="molecule type" value="Genomic_DNA"/>
</dbReference>
<comment type="function">
    <text evidence="9 10">One of the proteins that surrounds the polypeptide exit tunnel on the outside of the subunit.</text>
</comment>
<evidence type="ECO:0000256" key="9">
    <source>
        <dbReference type="ARBA" id="ARBA00058688"/>
    </source>
</evidence>
<evidence type="ECO:0000313" key="14">
    <source>
        <dbReference type="Proteomes" id="UP000295188"/>
    </source>
</evidence>
<dbReference type="Pfam" id="PF17136">
    <property type="entry name" value="ribosomal_L24"/>
    <property type="match status" value="1"/>
</dbReference>
<dbReference type="GO" id="GO:0005840">
    <property type="term" value="C:ribosome"/>
    <property type="evidence" value="ECO:0007669"/>
    <property type="project" value="UniProtKB-KW"/>
</dbReference>
<feature type="domain" description="KOW" evidence="12">
    <location>
        <begin position="7"/>
        <end position="34"/>
    </location>
</feature>
<dbReference type="GO" id="GO:1990904">
    <property type="term" value="C:ribonucleoprotein complex"/>
    <property type="evidence" value="ECO:0007669"/>
    <property type="project" value="UniProtKB-KW"/>
</dbReference>
<name>A0A4R3KA95_9FIRM</name>
<dbReference type="AlphaFoldDB" id="A0A4R3KA95"/>
<dbReference type="SUPFAM" id="SSF50104">
    <property type="entry name" value="Translation proteins SH3-like domain"/>
    <property type="match status" value="1"/>
</dbReference>
<evidence type="ECO:0000256" key="1">
    <source>
        <dbReference type="ARBA" id="ARBA00004072"/>
    </source>
</evidence>
<evidence type="ECO:0000256" key="4">
    <source>
        <dbReference type="ARBA" id="ARBA00022730"/>
    </source>
</evidence>
<dbReference type="Proteomes" id="UP000295188">
    <property type="component" value="Unassembled WGS sequence"/>
</dbReference>
<dbReference type="Gene3D" id="2.30.30.30">
    <property type="match status" value="1"/>
</dbReference>
<dbReference type="InterPro" id="IPR005825">
    <property type="entry name" value="Ribosomal_uL24_CS"/>
</dbReference>
<dbReference type="InterPro" id="IPR041988">
    <property type="entry name" value="Ribosomal_uL24_KOW"/>
</dbReference>
<evidence type="ECO:0000256" key="11">
    <source>
        <dbReference type="RuleBase" id="RU003477"/>
    </source>
</evidence>
<dbReference type="FunFam" id="2.30.30.30:FF:000004">
    <property type="entry name" value="50S ribosomal protein L24"/>
    <property type="match status" value="1"/>
</dbReference>
<evidence type="ECO:0000256" key="6">
    <source>
        <dbReference type="ARBA" id="ARBA00022980"/>
    </source>
</evidence>
<gene>
    <name evidence="10" type="primary">rplX</name>
    <name evidence="13" type="ORF">EDC37_10572</name>
</gene>
<dbReference type="InterPro" id="IPR057264">
    <property type="entry name" value="Ribosomal_uL24_C"/>
</dbReference>
<dbReference type="HAMAP" id="MF_01326_B">
    <property type="entry name" value="Ribosomal_uL24_B"/>
    <property type="match status" value="1"/>
</dbReference>
<keyword evidence="14" id="KW-1185">Reference proteome</keyword>
<keyword evidence="5 10" id="KW-0694">RNA-binding</keyword>
<dbReference type="CDD" id="cd06089">
    <property type="entry name" value="KOW_RPL26"/>
    <property type="match status" value="1"/>
</dbReference>
<dbReference type="PROSITE" id="PS01108">
    <property type="entry name" value="RIBOSOMAL_L24"/>
    <property type="match status" value="1"/>
</dbReference>
<dbReference type="SMART" id="SM00739">
    <property type="entry name" value="KOW"/>
    <property type="match status" value="1"/>
</dbReference>
<comment type="function">
    <text evidence="1 10">One of two assembly initiator proteins, it binds directly to the 5'-end of the 23S rRNA, where it nucleates assembly of the 50S subunit.</text>
</comment>